<sequence length="282" mass="31885">MSETVRDFRNDPSAIAAEAKLRQRIATARPLELIPDVHPERIPQHVAIIMDGNGRWAQQRGFPRVFGHRNGAMAAREVVVQAGNLGIECLTLYSFSLENWKRPKDEVDALMDLCAMYLEGEREHLKREQVRFKVVGRRQGLPSHVTDAMDKIEETTKDCTGCTLCLAFNYGSRAEITDAARAIAERVKRGELSPDAIDEDLFEQHLYTRGLPDPDLLIRTAGERRVSNYLLWQISYAEIHVTDALWPDFAAADLHAAVRDFASRDRRFGGIRREALATSTEV</sequence>
<dbReference type="Proteomes" id="UP001204953">
    <property type="component" value="Unassembled WGS sequence"/>
</dbReference>
<dbReference type="PANTHER" id="PTHR10291:SF0">
    <property type="entry name" value="DEHYDRODOLICHYL DIPHOSPHATE SYNTHASE 2"/>
    <property type="match status" value="1"/>
</dbReference>
<proteinExistence type="inferred from homology"/>
<comment type="subunit">
    <text evidence="2">Homodimer.</text>
</comment>
<feature type="active site" description="Proton acceptor" evidence="2">
    <location>
        <position position="99"/>
    </location>
</feature>
<feature type="active site" evidence="2">
    <location>
        <position position="51"/>
    </location>
</feature>
<gene>
    <name evidence="3" type="ORF">NJ959_27655</name>
</gene>
<dbReference type="SUPFAM" id="SSF64005">
    <property type="entry name" value="Undecaprenyl diphosphate synthase"/>
    <property type="match status" value="1"/>
</dbReference>
<reference evidence="3" key="1">
    <citation type="submission" date="2022-06" db="EMBL/GenBank/DDBJ databases">
        <title>New cyanobacteria of genus Symplocastrum in benthos of Lake Baikal.</title>
        <authorList>
            <person name="Sorokovikova E."/>
            <person name="Tikhonova I."/>
            <person name="Krasnopeev A."/>
            <person name="Evseev P."/>
            <person name="Gladkikh A."/>
            <person name="Belykh O."/>
        </authorList>
    </citation>
    <scope>NUCLEOTIDE SEQUENCE</scope>
    <source>
        <strain evidence="3">BBK-W-15</strain>
    </source>
</reference>
<feature type="binding site" evidence="2">
    <location>
        <position position="68"/>
    </location>
    <ligand>
        <name>substrate</name>
    </ligand>
</feature>
<protein>
    <recommendedName>
        <fullName evidence="2">Isoprenyl transferase</fullName>
        <ecNumber evidence="2">2.5.1.-</ecNumber>
    </recommendedName>
</protein>
<dbReference type="Gene3D" id="3.40.1180.10">
    <property type="entry name" value="Decaprenyl diphosphate synthase-like"/>
    <property type="match status" value="1"/>
</dbReference>
<comment type="similarity">
    <text evidence="2">Belongs to the UPP synthase family.</text>
</comment>
<keyword evidence="2" id="KW-0479">Metal-binding</keyword>
<dbReference type="RefSeq" id="WP_254014936.1">
    <property type="nucleotide sequence ID" value="NZ_JAMZMM010000510.1"/>
</dbReference>
<dbReference type="CDD" id="cd00475">
    <property type="entry name" value="Cis_IPPS"/>
    <property type="match status" value="1"/>
</dbReference>
<evidence type="ECO:0000256" key="1">
    <source>
        <dbReference type="ARBA" id="ARBA00022679"/>
    </source>
</evidence>
<dbReference type="PROSITE" id="PS01066">
    <property type="entry name" value="UPP_SYNTHASE"/>
    <property type="match status" value="1"/>
</dbReference>
<feature type="binding site" evidence="2">
    <location>
        <position position="64"/>
    </location>
    <ligand>
        <name>substrate</name>
    </ligand>
</feature>
<evidence type="ECO:0000313" key="4">
    <source>
        <dbReference type="Proteomes" id="UP001204953"/>
    </source>
</evidence>
<organism evidence="3 4">
    <name type="scientific">Limnofasciculus baicalensis BBK-W-15</name>
    <dbReference type="NCBI Taxonomy" id="2699891"/>
    <lineage>
        <taxon>Bacteria</taxon>
        <taxon>Bacillati</taxon>
        <taxon>Cyanobacteriota</taxon>
        <taxon>Cyanophyceae</taxon>
        <taxon>Coleofasciculales</taxon>
        <taxon>Coleofasciculaceae</taxon>
        <taxon>Limnofasciculus</taxon>
        <taxon>Limnofasciculus baicalensis</taxon>
    </lineage>
</organism>
<comment type="cofactor">
    <cofactor evidence="2">
        <name>Mg(2+)</name>
        <dbReference type="ChEBI" id="CHEBI:18420"/>
    </cofactor>
    <text evidence="2">Binds 2 magnesium ions per subunit.</text>
</comment>
<comment type="caution">
    <text evidence="3">The sequence shown here is derived from an EMBL/GenBank/DDBJ whole genome shotgun (WGS) entry which is preliminary data.</text>
</comment>
<dbReference type="GO" id="GO:0016094">
    <property type="term" value="P:polyprenol biosynthetic process"/>
    <property type="evidence" value="ECO:0007669"/>
    <property type="project" value="TreeGrafter"/>
</dbReference>
<dbReference type="AlphaFoldDB" id="A0AAE3KQU8"/>
<feature type="binding site" evidence="2">
    <location>
        <begin position="52"/>
        <end position="55"/>
    </location>
    <ligand>
        <name>substrate</name>
    </ligand>
</feature>
<dbReference type="NCBIfam" id="NF011405">
    <property type="entry name" value="PRK14830.1"/>
    <property type="match status" value="1"/>
</dbReference>
<accession>A0AAE3KQU8</accession>
<feature type="binding site" evidence="2">
    <location>
        <position position="56"/>
    </location>
    <ligand>
        <name>substrate</name>
    </ligand>
</feature>
<evidence type="ECO:0000256" key="2">
    <source>
        <dbReference type="HAMAP-Rule" id="MF_01139"/>
    </source>
</evidence>
<feature type="binding site" evidence="2">
    <location>
        <position position="102"/>
    </location>
    <ligand>
        <name>substrate</name>
    </ligand>
</feature>
<dbReference type="FunFam" id="3.40.1180.10:FF:000001">
    <property type="entry name" value="(2E,6E)-farnesyl-diphosphate-specific ditrans,polycis-undecaprenyl-diphosphate synthase"/>
    <property type="match status" value="1"/>
</dbReference>
<feature type="binding site" evidence="2">
    <location>
        <position position="100"/>
    </location>
    <ligand>
        <name>substrate</name>
    </ligand>
</feature>
<name>A0AAE3KQU8_9CYAN</name>
<feature type="binding site" evidence="2">
    <location>
        <begin position="225"/>
        <end position="227"/>
    </location>
    <ligand>
        <name>substrate</name>
    </ligand>
</feature>
<dbReference type="GO" id="GO:0000287">
    <property type="term" value="F:magnesium ion binding"/>
    <property type="evidence" value="ECO:0007669"/>
    <property type="project" value="UniProtKB-UniRule"/>
</dbReference>
<dbReference type="GO" id="GO:0045547">
    <property type="term" value="F:ditrans,polycis-polyprenyl diphosphate synthase [(2E,6E)-farnesyl diphosphate specific] activity"/>
    <property type="evidence" value="ECO:0007669"/>
    <property type="project" value="TreeGrafter"/>
</dbReference>
<dbReference type="HAMAP" id="MF_01139">
    <property type="entry name" value="ISPT"/>
    <property type="match status" value="1"/>
</dbReference>
<dbReference type="InterPro" id="IPR001441">
    <property type="entry name" value="UPP_synth-like"/>
</dbReference>
<feature type="binding site" evidence="2">
    <location>
        <position position="238"/>
    </location>
    <ligand>
        <name>Mg(2+)</name>
        <dbReference type="ChEBI" id="CHEBI:18420"/>
    </ligand>
</feature>
<keyword evidence="1 2" id="KW-0808">Transferase</keyword>
<dbReference type="EMBL" id="JAMZMM010000510">
    <property type="protein sequence ID" value="MCP2732211.1"/>
    <property type="molecule type" value="Genomic_DNA"/>
</dbReference>
<dbReference type="InterPro" id="IPR018520">
    <property type="entry name" value="UPP_synth-like_CS"/>
</dbReference>
<evidence type="ECO:0000313" key="3">
    <source>
        <dbReference type="EMBL" id="MCP2732211.1"/>
    </source>
</evidence>
<dbReference type="EC" id="2.5.1.-" evidence="2"/>
<dbReference type="NCBIfam" id="TIGR00055">
    <property type="entry name" value="uppS"/>
    <property type="match status" value="1"/>
</dbReference>
<keyword evidence="4" id="KW-1185">Reference proteome</keyword>
<feature type="binding site" evidence="2">
    <location>
        <position position="51"/>
    </location>
    <ligand>
        <name>Mg(2+)</name>
        <dbReference type="ChEBI" id="CHEBI:18420"/>
    </ligand>
</feature>
<comment type="function">
    <text evidence="2">Catalyzes the condensation of isopentenyl diphosphate (IPP) with allylic pyrophosphates generating different type of terpenoids.</text>
</comment>
<keyword evidence="2" id="KW-0460">Magnesium</keyword>
<feature type="binding site" evidence="2">
    <location>
        <position position="219"/>
    </location>
    <ligand>
        <name>substrate</name>
    </ligand>
</feature>
<dbReference type="PANTHER" id="PTHR10291">
    <property type="entry name" value="DEHYDRODOLICHYL DIPHOSPHATE SYNTHASE FAMILY MEMBER"/>
    <property type="match status" value="1"/>
</dbReference>
<dbReference type="Pfam" id="PF01255">
    <property type="entry name" value="Prenyltransf"/>
    <property type="match status" value="1"/>
</dbReference>
<feature type="binding site" evidence="2">
    <location>
        <begin position="96"/>
        <end position="98"/>
    </location>
    <ligand>
        <name>substrate</name>
    </ligand>
</feature>
<dbReference type="InterPro" id="IPR036424">
    <property type="entry name" value="UPP_synth-like_sf"/>
</dbReference>